<gene>
    <name evidence="1" type="ORF">HNQ39_004282</name>
</gene>
<comment type="caution">
    <text evidence="1">The sequence shown here is derived from an EMBL/GenBank/DDBJ whole genome shotgun (WGS) entry which is preliminary data.</text>
</comment>
<evidence type="ECO:0000313" key="2">
    <source>
        <dbReference type="Proteomes" id="UP000520814"/>
    </source>
</evidence>
<name>A0A7W9STN0_ARMRO</name>
<keyword evidence="2" id="KW-1185">Reference proteome</keyword>
<reference evidence="1 2" key="1">
    <citation type="submission" date="2020-08" db="EMBL/GenBank/DDBJ databases">
        <title>Genomic Encyclopedia of Type Strains, Phase IV (KMG-IV): sequencing the most valuable type-strain genomes for metagenomic binning, comparative biology and taxonomic classification.</title>
        <authorList>
            <person name="Goeker M."/>
        </authorList>
    </citation>
    <scope>NUCLEOTIDE SEQUENCE [LARGE SCALE GENOMIC DNA]</scope>
    <source>
        <strain evidence="1 2">DSM 23562</strain>
    </source>
</reference>
<organism evidence="1 2">
    <name type="scientific">Armatimonas rosea</name>
    <dbReference type="NCBI Taxonomy" id="685828"/>
    <lineage>
        <taxon>Bacteria</taxon>
        <taxon>Bacillati</taxon>
        <taxon>Armatimonadota</taxon>
        <taxon>Armatimonadia</taxon>
        <taxon>Armatimonadales</taxon>
        <taxon>Armatimonadaceae</taxon>
        <taxon>Armatimonas</taxon>
    </lineage>
</organism>
<protein>
    <recommendedName>
        <fullName evidence="3">DUF4974 domain-containing protein</fullName>
    </recommendedName>
</protein>
<proteinExistence type="predicted"/>
<evidence type="ECO:0008006" key="3">
    <source>
        <dbReference type="Google" id="ProtNLM"/>
    </source>
</evidence>
<accession>A0A7W9STN0</accession>
<dbReference type="RefSeq" id="WP_184201545.1">
    <property type="nucleotide sequence ID" value="NZ_JACHGW010000004.1"/>
</dbReference>
<evidence type="ECO:0000313" key="1">
    <source>
        <dbReference type="EMBL" id="MBB6052461.1"/>
    </source>
</evidence>
<dbReference type="AlphaFoldDB" id="A0A7W9STN0"/>
<sequence>MDLKQWRELASDYIEGTLPAEKMKQVQAFLATSPEARTDEALLRGITRHLNDLPEVDPPLFFADNVIARIERENEAAQKRSWRGWLPNLGRVALGSALAGGALASVLWNFFYPKPTTVQSAGVVSGVSKTSASPTVAGPAPALKLSKLQPSDTVVSFSLALENAKSGTVRVLVPGASQPTSVTLPTNRSLEVPVAAGMDVCTFKLSWVAEAVRGEQWVITPLEQELPATTRLSFGGGELPLTPQGLEDLARRYGQGITVIDIPQSDRKVQFDARNETLEELLTRHLGPLGMAVTRVENRVVVIAKP</sequence>
<dbReference type="EMBL" id="JACHGW010000004">
    <property type="protein sequence ID" value="MBB6052461.1"/>
    <property type="molecule type" value="Genomic_DNA"/>
</dbReference>
<dbReference type="Proteomes" id="UP000520814">
    <property type="component" value="Unassembled WGS sequence"/>
</dbReference>